<dbReference type="GO" id="GO:0015439">
    <property type="term" value="F:ABC-type heme transporter activity"/>
    <property type="evidence" value="ECO:0007669"/>
    <property type="project" value="TreeGrafter"/>
</dbReference>
<evidence type="ECO:0000256" key="5">
    <source>
        <dbReference type="ARBA" id="ARBA00022840"/>
    </source>
</evidence>
<dbReference type="EMBL" id="CAJFCW020000003">
    <property type="protein sequence ID" value="CAG9107404.1"/>
    <property type="molecule type" value="Genomic_DNA"/>
</dbReference>
<dbReference type="PANTHER" id="PTHR24221:SF654">
    <property type="entry name" value="ATP-BINDING CASSETTE SUB-FAMILY B MEMBER 6"/>
    <property type="match status" value="1"/>
</dbReference>
<dbReference type="SUPFAM" id="SSF52540">
    <property type="entry name" value="P-loop containing nucleoside triphosphate hydrolases"/>
    <property type="match status" value="1"/>
</dbReference>
<dbReference type="Proteomes" id="UP000614601">
    <property type="component" value="Unassembled WGS sequence"/>
</dbReference>
<sequence length="790" mass="89817">MDAPLGFLPDGPVYLQLTVYLTFAISLLLFFCALINFITTFRYYRHNLSRQVLDGGVLSLGFFFSCVLTLLSLAIPWVYCAAHLHDVLRIKYLLGILLGAHTLFWMSFGVKLFFTRYEKVESKFTLIFSVVYMVLLIVPVFMGDIFVKFDVHSVYGKVYIFQFLSAFLLLIGVFFGWNRPKASDSGLAEFYKKSELIAKYMWPKEAHMVKLRIFLCFLTIIAGRIINIIVPLYSKWIVDALTGPDRYFCWGLILVASILKYLQGNGAMGGFLNTIRSVVWLSVQQFTTLTIETEVYKHLLLLPYSWHINRKSGEVLKIIDRGTSSIDNFLNYLLFNIAPTIIDIILSIFFFVSVFDIYFGILVTVTMVGYMVVTVYVAQWRVKFRREMNVASNESSAVALDSLINYETVKYFCNEELENERYKKSIVKYQDCERKALYSLQFLNGLQNSILGIAILIGSVMMAYQITLPNSRLSAGDYVLFTTYLLQLSVPLNFFGTVYNMIQRSFTDMENMFSLLAEPAEFSDDANSYNIENYRGLRMDNAKFQYVNDRLILDNVSFSVAEGKSVALVGASGSGKSTIIRLLYRLYDVNEGCVSMGGMDVKMLNLRQLRMSMGIVPQDCVLFNETIEYNIRYGRPDATFEEVENAAKAAQIHEFITRQPLGYKCVVGERGLKLSGGEKQRVAIARTILKEPHFIFLDEATSSLDSKTERQIQSALMELCKGKTAVIVAHRLSTIVNADKIVVLDHGQVLEEGSHQELLAKQGTYAKMWELQQGDITTQNSSNDLKLDAQ</sequence>
<dbReference type="PANTHER" id="PTHR24221">
    <property type="entry name" value="ATP-BINDING CASSETTE SUB-FAMILY B"/>
    <property type="match status" value="1"/>
</dbReference>
<dbReference type="Gene3D" id="3.40.50.300">
    <property type="entry name" value="P-loop containing nucleotide triphosphate hydrolases"/>
    <property type="match status" value="1"/>
</dbReference>
<comment type="caution">
    <text evidence="12">The sequence shown here is derived from an EMBL/GenBank/DDBJ whole genome shotgun (WGS) entry which is preliminary data.</text>
</comment>
<dbReference type="SMART" id="SM00382">
    <property type="entry name" value="AAA"/>
    <property type="match status" value="1"/>
</dbReference>
<comment type="subcellular location">
    <subcellularLocation>
        <location evidence="1">Membrane</location>
        <topology evidence="1">Multi-pass membrane protein</topology>
    </subcellularLocation>
</comment>
<protein>
    <submittedName>
        <fullName evidence="12">Uncharacterized protein</fullName>
    </submittedName>
</protein>
<name>A0A811KLJ2_9BILA</name>
<feature type="domain" description="ABC transporter" evidence="10">
    <location>
        <begin position="537"/>
        <end position="771"/>
    </location>
</feature>
<comment type="similarity">
    <text evidence="8">Belongs to the ABC transporter superfamily. ABCB family. Heavy Metal importer (TC 3.A.1.210) subfamily.</text>
</comment>
<feature type="transmembrane region" description="Helical" evidence="9">
    <location>
        <begin position="329"/>
        <end position="351"/>
    </location>
</feature>
<dbReference type="Gene3D" id="1.20.1560.10">
    <property type="entry name" value="ABC transporter type 1, transmembrane domain"/>
    <property type="match status" value="1"/>
</dbReference>
<dbReference type="PROSITE" id="PS50929">
    <property type="entry name" value="ABC_TM1F"/>
    <property type="match status" value="1"/>
</dbReference>
<proteinExistence type="inferred from homology"/>
<dbReference type="GO" id="GO:0016887">
    <property type="term" value="F:ATP hydrolysis activity"/>
    <property type="evidence" value="ECO:0007669"/>
    <property type="project" value="InterPro"/>
</dbReference>
<evidence type="ECO:0000259" key="10">
    <source>
        <dbReference type="PROSITE" id="PS50893"/>
    </source>
</evidence>
<dbReference type="SUPFAM" id="SSF90123">
    <property type="entry name" value="ABC transporter transmembrane region"/>
    <property type="match status" value="1"/>
</dbReference>
<feature type="transmembrane region" description="Helical" evidence="9">
    <location>
        <begin position="159"/>
        <end position="177"/>
    </location>
</feature>
<feature type="transmembrane region" description="Helical" evidence="9">
    <location>
        <begin position="20"/>
        <end position="44"/>
    </location>
</feature>
<evidence type="ECO:0000256" key="8">
    <source>
        <dbReference type="ARBA" id="ARBA00024363"/>
    </source>
</evidence>
<feature type="transmembrane region" description="Helical" evidence="9">
    <location>
        <begin position="126"/>
        <end position="147"/>
    </location>
</feature>
<feature type="transmembrane region" description="Helical" evidence="9">
    <location>
        <begin position="211"/>
        <end position="233"/>
    </location>
</feature>
<keyword evidence="3 9" id="KW-0812">Transmembrane</keyword>
<keyword evidence="6 9" id="KW-1133">Transmembrane helix</keyword>
<dbReference type="InterPro" id="IPR039421">
    <property type="entry name" value="Type_1_exporter"/>
</dbReference>
<feature type="domain" description="ABC transmembrane type-1" evidence="11">
    <location>
        <begin position="214"/>
        <end position="504"/>
    </location>
</feature>
<feature type="transmembrane region" description="Helical" evidence="9">
    <location>
        <begin position="478"/>
        <end position="502"/>
    </location>
</feature>
<dbReference type="EMBL" id="CAJFDH010000003">
    <property type="protein sequence ID" value="CAD5217249.1"/>
    <property type="molecule type" value="Genomic_DNA"/>
</dbReference>
<evidence type="ECO:0000256" key="7">
    <source>
        <dbReference type="ARBA" id="ARBA00023136"/>
    </source>
</evidence>
<dbReference type="InterPro" id="IPR003439">
    <property type="entry name" value="ABC_transporter-like_ATP-bd"/>
</dbReference>
<evidence type="ECO:0000256" key="6">
    <source>
        <dbReference type="ARBA" id="ARBA00022989"/>
    </source>
</evidence>
<evidence type="ECO:0000256" key="2">
    <source>
        <dbReference type="ARBA" id="ARBA00022448"/>
    </source>
</evidence>
<keyword evidence="4" id="KW-0547">Nucleotide-binding</keyword>
<dbReference type="GO" id="GO:0005524">
    <property type="term" value="F:ATP binding"/>
    <property type="evidence" value="ECO:0007669"/>
    <property type="project" value="UniProtKB-KW"/>
</dbReference>
<dbReference type="Proteomes" id="UP000783686">
    <property type="component" value="Unassembled WGS sequence"/>
</dbReference>
<accession>A0A811KLJ2</accession>
<dbReference type="PROSITE" id="PS00211">
    <property type="entry name" value="ABC_TRANSPORTER_1"/>
    <property type="match status" value="1"/>
</dbReference>
<dbReference type="PROSITE" id="PS50893">
    <property type="entry name" value="ABC_TRANSPORTER_2"/>
    <property type="match status" value="1"/>
</dbReference>
<gene>
    <name evidence="12" type="ORF">BOKJ2_LOCUS6993</name>
</gene>
<dbReference type="InterPro" id="IPR036640">
    <property type="entry name" value="ABC1_TM_sf"/>
</dbReference>
<evidence type="ECO:0000256" key="3">
    <source>
        <dbReference type="ARBA" id="ARBA00022692"/>
    </source>
</evidence>
<feature type="transmembrane region" description="Helical" evidence="9">
    <location>
        <begin position="445"/>
        <end position="466"/>
    </location>
</feature>
<evidence type="ECO:0000313" key="13">
    <source>
        <dbReference type="Proteomes" id="UP000614601"/>
    </source>
</evidence>
<evidence type="ECO:0000259" key="11">
    <source>
        <dbReference type="PROSITE" id="PS50929"/>
    </source>
</evidence>
<dbReference type="AlphaFoldDB" id="A0A811KLJ2"/>
<dbReference type="InterPro" id="IPR017871">
    <property type="entry name" value="ABC_transporter-like_CS"/>
</dbReference>
<dbReference type="GO" id="GO:0005774">
    <property type="term" value="C:vacuolar membrane"/>
    <property type="evidence" value="ECO:0007669"/>
    <property type="project" value="TreeGrafter"/>
</dbReference>
<dbReference type="FunFam" id="3.40.50.300:FF:000287">
    <property type="entry name" value="Multidrug ABC transporter ATP-binding protein"/>
    <property type="match status" value="1"/>
</dbReference>
<dbReference type="Pfam" id="PF00005">
    <property type="entry name" value="ABC_tran"/>
    <property type="match status" value="1"/>
</dbReference>
<dbReference type="GO" id="GO:0020037">
    <property type="term" value="F:heme binding"/>
    <property type="evidence" value="ECO:0007669"/>
    <property type="project" value="TreeGrafter"/>
</dbReference>
<keyword evidence="13" id="KW-1185">Reference proteome</keyword>
<dbReference type="OrthoDB" id="6500128at2759"/>
<evidence type="ECO:0000256" key="4">
    <source>
        <dbReference type="ARBA" id="ARBA00022741"/>
    </source>
</evidence>
<feature type="transmembrane region" description="Helical" evidence="9">
    <location>
        <begin position="245"/>
        <end position="262"/>
    </location>
</feature>
<feature type="transmembrane region" description="Helical" evidence="9">
    <location>
        <begin position="56"/>
        <end position="78"/>
    </location>
</feature>
<reference evidence="12" key="1">
    <citation type="submission" date="2020-09" db="EMBL/GenBank/DDBJ databases">
        <authorList>
            <person name="Kikuchi T."/>
        </authorList>
    </citation>
    <scope>NUCLEOTIDE SEQUENCE</scope>
    <source>
        <strain evidence="12">SH1</strain>
    </source>
</reference>
<dbReference type="Pfam" id="PF00664">
    <property type="entry name" value="ABC_membrane"/>
    <property type="match status" value="1"/>
</dbReference>
<feature type="transmembrane region" description="Helical" evidence="9">
    <location>
        <begin position="90"/>
        <end position="114"/>
    </location>
</feature>
<dbReference type="InterPro" id="IPR011527">
    <property type="entry name" value="ABC1_TM_dom"/>
</dbReference>
<keyword evidence="5" id="KW-0067">ATP-binding</keyword>
<evidence type="ECO:0000256" key="1">
    <source>
        <dbReference type="ARBA" id="ARBA00004141"/>
    </source>
</evidence>
<dbReference type="InterPro" id="IPR003593">
    <property type="entry name" value="AAA+_ATPase"/>
</dbReference>
<feature type="transmembrane region" description="Helical" evidence="9">
    <location>
        <begin position="357"/>
        <end position="378"/>
    </location>
</feature>
<keyword evidence="2" id="KW-0813">Transport</keyword>
<dbReference type="InterPro" id="IPR027417">
    <property type="entry name" value="P-loop_NTPase"/>
</dbReference>
<evidence type="ECO:0000313" key="12">
    <source>
        <dbReference type="EMBL" id="CAD5217249.1"/>
    </source>
</evidence>
<keyword evidence="7 9" id="KW-0472">Membrane</keyword>
<evidence type="ECO:0000256" key="9">
    <source>
        <dbReference type="SAM" id="Phobius"/>
    </source>
</evidence>
<organism evidence="12 13">
    <name type="scientific">Bursaphelenchus okinawaensis</name>
    <dbReference type="NCBI Taxonomy" id="465554"/>
    <lineage>
        <taxon>Eukaryota</taxon>
        <taxon>Metazoa</taxon>
        <taxon>Ecdysozoa</taxon>
        <taxon>Nematoda</taxon>
        <taxon>Chromadorea</taxon>
        <taxon>Rhabditida</taxon>
        <taxon>Tylenchina</taxon>
        <taxon>Tylenchomorpha</taxon>
        <taxon>Aphelenchoidea</taxon>
        <taxon>Aphelenchoididae</taxon>
        <taxon>Bursaphelenchus</taxon>
    </lineage>
</organism>